<dbReference type="VEuPathDB" id="GiardiaDB:GMRT_10759"/>
<name>A0A4Z1T930_GIAMU</name>
<sequence>MLFLLHFFSCMCIKVAFLADIQYESQYSPLSNPKEGCHVPINTDSGEIHPYGQYLCGSTSSLLDSMIKTLKQELRKDDVIFILGDSIIGEFNHQDHYRILHELHRKLSSHFKGHTYPVLGGTDLHPDALVSLLAFRKHLKYFADAISIPKSIRSTFLKGGFYSFTQADVVFITINTLIYSPGFLDDEDDPLGQIAYLQKQLEHARASKQHAIIVQYDPIMISLHTGTYSLPSHRSQQLFKVYRDYVDVIRNVHAAHYHRDEFKLIHSTEDNGIPMFILPSVSPLRLTNPAFRIVTLGPIGDILDYDQFYFMLAKASQISNPRFHKQYTFSESYGAAISASAGVEQTRQVAYAQGWCTFTSMKYLLWALERDTELWSTFWSHSTALYYDRMQDQICAVRTLDSARFRSCINAQ</sequence>
<evidence type="ECO:0000256" key="2">
    <source>
        <dbReference type="ARBA" id="ARBA00023180"/>
    </source>
</evidence>
<accession>A0A4Z1T930</accession>
<keyword evidence="2" id="KW-0325">Glycoprotein</keyword>
<dbReference type="OrthoDB" id="348678at2759"/>
<comment type="caution">
    <text evidence="4">The sequence shown here is derived from an EMBL/GenBank/DDBJ whole genome shotgun (WGS) entry which is preliminary data.</text>
</comment>
<evidence type="ECO:0000256" key="1">
    <source>
        <dbReference type="ARBA" id="ARBA00022801"/>
    </source>
</evidence>
<reference evidence="4 5" key="1">
    <citation type="submission" date="2019-05" db="EMBL/GenBank/DDBJ databases">
        <title>The compact genome of Giardia muris reveals important steps in the evolution of intestinal protozoan parasites.</title>
        <authorList>
            <person name="Xu F."/>
            <person name="Jimenez-Gonzalez A."/>
            <person name="Einarsson E."/>
            <person name="Astvaldsson A."/>
            <person name="Peirasmaki D."/>
            <person name="Eckmann L."/>
            <person name="Andersson J.O."/>
            <person name="Svard S.G."/>
            <person name="Jerlstrom-Hultqvist J."/>
        </authorList>
    </citation>
    <scope>NUCLEOTIDE SEQUENCE [LARGE SCALE GENOMIC DNA]</scope>
    <source>
        <strain evidence="4 5">Roberts-Thomson</strain>
    </source>
</reference>
<dbReference type="GO" id="GO:0016787">
    <property type="term" value="F:hydrolase activity"/>
    <property type="evidence" value="ECO:0007669"/>
    <property type="project" value="UniProtKB-KW"/>
</dbReference>
<feature type="chain" id="PRO_5021387997" evidence="3">
    <location>
        <begin position="19"/>
        <end position="412"/>
    </location>
</feature>
<proteinExistence type="predicted"/>
<dbReference type="SUPFAM" id="SSF56300">
    <property type="entry name" value="Metallo-dependent phosphatases"/>
    <property type="match status" value="1"/>
</dbReference>
<dbReference type="InterPro" id="IPR029052">
    <property type="entry name" value="Metallo-depent_PP-like"/>
</dbReference>
<dbReference type="PANTHER" id="PTHR10340">
    <property type="entry name" value="SPHINGOMYELIN PHOSPHODIESTERASE"/>
    <property type="match status" value="1"/>
</dbReference>
<evidence type="ECO:0000313" key="4">
    <source>
        <dbReference type="EMBL" id="TNJ30653.1"/>
    </source>
</evidence>
<feature type="signal peptide" evidence="3">
    <location>
        <begin position="1"/>
        <end position="18"/>
    </location>
</feature>
<dbReference type="Proteomes" id="UP000315496">
    <property type="component" value="Chromosome 1"/>
</dbReference>
<gene>
    <name evidence="4" type="ORF">GMRT_10759</name>
</gene>
<dbReference type="Gene3D" id="3.60.21.10">
    <property type="match status" value="1"/>
</dbReference>
<keyword evidence="3" id="KW-0732">Signal</keyword>
<evidence type="ECO:0000256" key="3">
    <source>
        <dbReference type="SAM" id="SignalP"/>
    </source>
</evidence>
<dbReference type="AlphaFoldDB" id="A0A4Z1T930"/>
<evidence type="ECO:0000313" key="5">
    <source>
        <dbReference type="Proteomes" id="UP000315496"/>
    </source>
</evidence>
<keyword evidence="1" id="KW-0378">Hydrolase</keyword>
<organism evidence="4 5">
    <name type="scientific">Giardia muris</name>
    <dbReference type="NCBI Taxonomy" id="5742"/>
    <lineage>
        <taxon>Eukaryota</taxon>
        <taxon>Metamonada</taxon>
        <taxon>Diplomonadida</taxon>
        <taxon>Hexamitidae</taxon>
        <taxon>Giardiinae</taxon>
        <taxon>Giardia</taxon>
    </lineage>
</organism>
<keyword evidence="5" id="KW-1185">Reference proteome</keyword>
<dbReference type="PANTHER" id="PTHR10340:SF57">
    <property type="entry name" value="METALLOPHOS DOMAIN-CONTAINING PROTEIN"/>
    <property type="match status" value="1"/>
</dbReference>
<dbReference type="EMBL" id="VDLU01000001">
    <property type="protein sequence ID" value="TNJ30653.1"/>
    <property type="molecule type" value="Genomic_DNA"/>
</dbReference>
<protein>
    <submittedName>
        <fullName evidence="4">Acid sphingomyelinase</fullName>
    </submittedName>
</protein>